<keyword evidence="7" id="KW-0862">Zinc</keyword>
<evidence type="ECO:0000256" key="8">
    <source>
        <dbReference type="ARBA" id="ARBA00022989"/>
    </source>
</evidence>
<dbReference type="Gene3D" id="3.30.40.10">
    <property type="entry name" value="Zinc/RING finger domain, C3HC4 (zinc finger)"/>
    <property type="match status" value="1"/>
</dbReference>
<name>A0AAX4PL64_9CHLO</name>
<feature type="region of interest" description="Disordered" evidence="10">
    <location>
        <begin position="1"/>
        <end position="69"/>
    </location>
</feature>
<dbReference type="Pfam" id="PF12906">
    <property type="entry name" value="RINGv"/>
    <property type="match status" value="1"/>
</dbReference>
<feature type="transmembrane region" description="Helical" evidence="11">
    <location>
        <begin position="263"/>
        <end position="283"/>
    </location>
</feature>
<dbReference type="PANTHER" id="PTHR46065">
    <property type="entry name" value="E3 UBIQUITIN-PROTEIN LIGASE MARCH 2/3 FAMILY MEMBER"/>
    <property type="match status" value="1"/>
</dbReference>
<dbReference type="PANTHER" id="PTHR46065:SF3">
    <property type="entry name" value="FI20425P1"/>
    <property type="match status" value="1"/>
</dbReference>
<reference evidence="13 14" key="1">
    <citation type="submission" date="2024-03" db="EMBL/GenBank/DDBJ databases">
        <title>Complete genome sequence of the green alga Chloropicon roscoffensis RCC1871.</title>
        <authorList>
            <person name="Lemieux C."/>
            <person name="Pombert J.-F."/>
            <person name="Otis C."/>
            <person name="Turmel M."/>
        </authorList>
    </citation>
    <scope>NUCLEOTIDE SEQUENCE [LARGE SCALE GENOMIC DNA]</scope>
    <source>
        <strain evidence="13 14">RCC1871</strain>
    </source>
</reference>
<dbReference type="SUPFAM" id="SSF57850">
    <property type="entry name" value="RING/U-box"/>
    <property type="match status" value="1"/>
</dbReference>
<keyword evidence="14" id="KW-1185">Reference proteome</keyword>
<dbReference type="Proteomes" id="UP001472866">
    <property type="component" value="Chromosome 16"/>
</dbReference>
<dbReference type="GO" id="GO:0016567">
    <property type="term" value="P:protein ubiquitination"/>
    <property type="evidence" value="ECO:0007669"/>
    <property type="project" value="TreeGrafter"/>
</dbReference>
<evidence type="ECO:0000313" key="13">
    <source>
        <dbReference type="EMBL" id="WZN66768.1"/>
    </source>
</evidence>
<feature type="domain" description="RING-CH-type" evidence="12">
    <location>
        <begin position="96"/>
        <end position="157"/>
    </location>
</feature>
<evidence type="ECO:0000256" key="3">
    <source>
        <dbReference type="ARBA" id="ARBA00022692"/>
    </source>
</evidence>
<keyword evidence="5" id="KW-0863">Zinc-finger</keyword>
<keyword evidence="6" id="KW-0833">Ubl conjugation pathway</keyword>
<keyword evidence="3 11" id="KW-0812">Transmembrane</keyword>
<dbReference type="GO" id="GO:0008270">
    <property type="term" value="F:zinc ion binding"/>
    <property type="evidence" value="ECO:0007669"/>
    <property type="project" value="UniProtKB-KW"/>
</dbReference>
<dbReference type="GO" id="GO:0004842">
    <property type="term" value="F:ubiquitin-protein transferase activity"/>
    <property type="evidence" value="ECO:0007669"/>
    <property type="project" value="TreeGrafter"/>
</dbReference>
<evidence type="ECO:0000256" key="2">
    <source>
        <dbReference type="ARBA" id="ARBA00022679"/>
    </source>
</evidence>
<dbReference type="PROSITE" id="PS51292">
    <property type="entry name" value="ZF_RING_CH"/>
    <property type="match status" value="1"/>
</dbReference>
<dbReference type="GO" id="GO:0016020">
    <property type="term" value="C:membrane"/>
    <property type="evidence" value="ECO:0007669"/>
    <property type="project" value="UniProtKB-SubCell"/>
</dbReference>
<evidence type="ECO:0000259" key="12">
    <source>
        <dbReference type="PROSITE" id="PS51292"/>
    </source>
</evidence>
<comment type="subcellular location">
    <subcellularLocation>
        <location evidence="1">Membrane</location>
        <topology evidence="1">Multi-pass membrane protein</topology>
    </subcellularLocation>
</comment>
<keyword evidence="4" id="KW-0479">Metal-binding</keyword>
<organism evidence="13 14">
    <name type="scientific">Chloropicon roscoffensis</name>
    <dbReference type="NCBI Taxonomy" id="1461544"/>
    <lineage>
        <taxon>Eukaryota</taxon>
        <taxon>Viridiplantae</taxon>
        <taxon>Chlorophyta</taxon>
        <taxon>Chloropicophyceae</taxon>
        <taxon>Chloropicales</taxon>
        <taxon>Chloropicaceae</taxon>
        <taxon>Chloropicon</taxon>
    </lineage>
</organism>
<keyword evidence="9 11" id="KW-0472">Membrane</keyword>
<accession>A0AAX4PL64</accession>
<evidence type="ECO:0000256" key="5">
    <source>
        <dbReference type="ARBA" id="ARBA00022771"/>
    </source>
</evidence>
<dbReference type="InterPro" id="IPR013083">
    <property type="entry name" value="Znf_RING/FYVE/PHD"/>
</dbReference>
<dbReference type="CDD" id="cd16495">
    <property type="entry name" value="RING_CH-C4HC3_MARCH"/>
    <property type="match status" value="1"/>
</dbReference>
<evidence type="ECO:0000256" key="11">
    <source>
        <dbReference type="SAM" id="Phobius"/>
    </source>
</evidence>
<keyword evidence="2" id="KW-0808">Transferase</keyword>
<dbReference type="EMBL" id="CP151516">
    <property type="protein sequence ID" value="WZN66768.1"/>
    <property type="molecule type" value="Genomic_DNA"/>
</dbReference>
<evidence type="ECO:0000256" key="4">
    <source>
        <dbReference type="ARBA" id="ARBA00022723"/>
    </source>
</evidence>
<protein>
    <submittedName>
        <fullName evidence="13">RING-CH-type domain-containing protein</fullName>
    </submittedName>
</protein>
<dbReference type="SMART" id="SM00744">
    <property type="entry name" value="RINGv"/>
    <property type="match status" value="1"/>
</dbReference>
<evidence type="ECO:0000256" key="7">
    <source>
        <dbReference type="ARBA" id="ARBA00022833"/>
    </source>
</evidence>
<evidence type="ECO:0000256" key="10">
    <source>
        <dbReference type="SAM" id="MobiDB-lite"/>
    </source>
</evidence>
<proteinExistence type="predicted"/>
<sequence>MASSRAADIEVVVVPREGAGEGEQSPASNATASPSFVSCDEGSPARWESSSSCSSGSGRSSAQENPVRPDGLAEIVHWSPKDDCEGEGDDDDGASVGSEGGAYCRICFDGPRENEPLFRACDCKGSVAYVHHECLSRWVSDSQRAECELCHGRFRIPEGMKSFLPRTAILHKACTVAADSVTRSTALFNLLPQGSGAVTSSSAIVYLRGYGHDRGCEQMGLCQFPTAFPTGVLGEYLTETEWSAAISRINRESLRMINMSWRYVIFIACLVINISLIITLSFVDHAMVIPFMFAVILIQLMPAVLFAWLVNHHNARVHQRLSAVCAELTDAHAASGITFGFHAITAHDRRGRMWNPYAVHPIGEPKVIKFLTVERGMATLGVSPISSSESENEASV</sequence>
<feature type="transmembrane region" description="Helical" evidence="11">
    <location>
        <begin position="289"/>
        <end position="310"/>
    </location>
</feature>
<evidence type="ECO:0000256" key="1">
    <source>
        <dbReference type="ARBA" id="ARBA00004141"/>
    </source>
</evidence>
<dbReference type="AlphaFoldDB" id="A0AAX4PL64"/>
<evidence type="ECO:0000313" key="14">
    <source>
        <dbReference type="Proteomes" id="UP001472866"/>
    </source>
</evidence>
<feature type="compositionally biased region" description="Low complexity" evidence="10">
    <location>
        <begin position="49"/>
        <end position="61"/>
    </location>
</feature>
<gene>
    <name evidence="13" type="ORF">HKI87_16g83380</name>
</gene>
<dbReference type="InterPro" id="IPR011016">
    <property type="entry name" value="Znf_RING-CH"/>
</dbReference>
<keyword evidence="8 11" id="KW-1133">Transmembrane helix</keyword>
<evidence type="ECO:0000256" key="9">
    <source>
        <dbReference type="ARBA" id="ARBA00023136"/>
    </source>
</evidence>
<evidence type="ECO:0000256" key="6">
    <source>
        <dbReference type="ARBA" id="ARBA00022786"/>
    </source>
</evidence>
<feature type="compositionally biased region" description="Polar residues" evidence="10">
    <location>
        <begin position="25"/>
        <end position="36"/>
    </location>
</feature>